<dbReference type="RefSeq" id="WP_345376265.1">
    <property type="nucleotide sequence ID" value="NZ_BAABLM010000005.1"/>
</dbReference>
<feature type="transmembrane region" description="Helical" evidence="2">
    <location>
        <begin position="123"/>
        <end position="145"/>
    </location>
</feature>
<feature type="transmembrane region" description="Helical" evidence="2">
    <location>
        <begin position="152"/>
        <end position="170"/>
    </location>
</feature>
<comment type="caution">
    <text evidence="4">The sequence shown here is derived from an EMBL/GenBank/DDBJ whole genome shotgun (WGS) entry which is preliminary data.</text>
</comment>
<feature type="transmembrane region" description="Helical" evidence="2">
    <location>
        <begin position="394"/>
        <end position="419"/>
    </location>
</feature>
<gene>
    <name evidence="4" type="ORF">GCM10025780_25340</name>
</gene>
<keyword evidence="5" id="KW-1185">Reference proteome</keyword>
<evidence type="ECO:0000259" key="3">
    <source>
        <dbReference type="Pfam" id="PF19830"/>
    </source>
</evidence>
<evidence type="ECO:0000313" key="5">
    <source>
        <dbReference type="Proteomes" id="UP001501295"/>
    </source>
</evidence>
<organism evidence="4 5">
    <name type="scientific">Frondihabitans cladoniiphilus</name>
    <dbReference type="NCBI Taxonomy" id="715785"/>
    <lineage>
        <taxon>Bacteria</taxon>
        <taxon>Bacillati</taxon>
        <taxon>Actinomycetota</taxon>
        <taxon>Actinomycetes</taxon>
        <taxon>Micrococcales</taxon>
        <taxon>Microbacteriaceae</taxon>
        <taxon>Frondihabitans</taxon>
    </lineage>
</organism>
<feature type="transmembrane region" description="Helical" evidence="2">
    <location>
        <begin position="425"/>
        <end position="445"/>
    </location>
</feature>
<dbReference type="Proteomes" id="UP001501295">
    <property type="component" value="Unassembled WGS sequence"/>
</dbReference>
<feature type="transmembrane region" description="Helical" evidence="2">
    <location>
        <begin position="354"/>
        <end position="373"/>
    </location>
</feature>
<reference evidence="5" key="1">
    <citation type="journal article" date="2019" name="Int. J. Syst. Evol. Microbiol.">
        <title>The Global Catalogue of Microorganisms (GCM) 10K type strain sequencing project: providing services to taxonomists for standard genome sequencing and annotation.</title>
        <authorList>
            <consortium name="The Broad Institute Genomics Platform"/>
            <consortium name="The Broad Institute Genome Sequencing Center for Infectious Disease"/>
            <person name="Wu L."/>
            <person name="Ma J."/>
        </authorList>
    </citation>
    <scope>NUCLEOTIDE SEQUENCE [LARGE SCALE GENOMIC DNA]</scope>
    <source>
        <strain evidence="5">JCM 18956</strain>
    </source>
</reference>
<feature type="transmembrane region" description="Helical" evidence="2">
    <location>
        <begin position="217"/>
        <end position="233"/>
    </location>
</feature>
<keyword evidence="2" id="KW-0472">Membrane</keyword>
<feature type="domain" description="DUF6311" evidence="3">
    <location>
        <begin position="38"/>
        <end position="289"/>
    </location>
</feature>
<protein>
    <recommendedName>
        <fullName evidence="3">DUF6311 domain-containing protein</fullName>
    </recommendedName>
</protein>
<sequence>MTLPETTLEATPADPSAAEQVSPRRRRIAWEVLWSIVAGAISVVVAVAALRISPADLGRRWASDSPDMLLGYTLFKNSTQAFSFATNPNLGFPHGMNAFFSEQVDPSAALGMAALSLVLHNGFLLFNLSFLLTFFTAGVAAYFFFRALRVGPLISGVFAAVFSLAPYHFYRVGFGHIFLANYWAIPLVGILLLVAAGDTTDPFKRWSDAATGTRTRLLRRLVPPTVLGLLIASSGSYFFVFGVIVIGGVWAFSVIRVLLHRDRIRTLLAPTMAIFPLGFFVVVELALLAANYGQRYHVYFTGRQIYESELFAGRLVTLLAPWAGSRIPVLDRILPKYDASSPLVPVNEPPGTPLLAAIGLILLAVALVVYAVAGRTGLGSRWFGRVLDDPRTRMLAPAMMWTFLFFIITGLGMAVALVIGPQIRSWARISIILILIGLAVMAVLVQAATARHGIRAILIGLVVVVAIGDQVVGAHAVFTVAPAKDQEVAAFVSSAEKTLPQGCGVVQLPIKGFPDTGPIGDMQDYDESLPYLYTSSSDLRWSYGSIPGTYAWDDLGNATTPAELASAVKSSGACAVEVDLAAYSANQQGWQPLVEAATGTTAPAITSSGKRWLLFVVPGKG</sequence>
<feature type="transmembrane region" description="Helical" evidence="2">
    <location>
        <begin position="266"/>
        <end position="290"/>
    </location>
</feature>
<evidence type="ECO:0000256" key="1">
    <source>
        <dbReference type="SAM" id="MobiDB-lite"/>
    </source>
</evidence>
<feature type="region of interest" description="Disordered" evidence="1">
    <location>
        <begin position="1"/>
        <end position="20"/>
    </location>
</feature>
<feature type="transmembrane region" description="Helical" evidence="2">
    <location>
        <begin position="457"/>
        <end position="478"/>
    </location>
</feature>
<keyword evidence="2" id="KW-1133">Transmembrane helix</keyword>
<feature type="transmembrane region" description="Helical" evidence="2">
    <location>
        <begin position="32"/>
        <end position="52"/>
    </location>
</feature>
<evidence type="ECO:0000313" key="4">
    <source>
        <dbReference type="EMBL" id="GAA4679242.1"/>
    </source>
</evidence>
<accession>A0ABP8W2Q6</accession>
<name>A0ABP8W2Q6_9MICO</name>
<feature type="transmembrane region" description="Helical" evidence="2">
    <location>
        <begin position="176"/>
        <end position="196"/>
    </location>
</feature>
<keyword evidence="2" id="KW-0812">Transmembrane</keyword>
<dbReference type="InterPro" id="IPR046278">
    <property type="entry name" value="DUF6311"/>
</dbReference>
<evidence type="ECO:0000256" key="2">
    <source>
        <dbReference type="SAM" id="Phobius"/>
    </source>
</evidence>
<dbReference type="Pfam" id="PF19830">
    <property type="entry name" value="DUF6311"/>
    <property type="match status" value="1"/>
</dbReference>
<feature type="transmembrane region" description="Helical" evidence="2">
    <location>
        <begin position="239"/>
        <end position="259"/>
    </location>
</feature>
<dbReference type="EMBL" id="BAABLM010000005">
    <property type="protein sequence ID" value="GAA4679242.1"/>
    <property type="molecule type" value="Genomic_DNA"/>
</dbReference>
<proteinExistence type="predicted"/>